<sequence length="374" mass="41557">MAYRSKAKDICRSCFKKCLARIPSRFEKYIKKCISAVGIPSTVTWIFQPVMATPLDEDTQDHSENEDPEGPIDLTKITFAHGTNSKQKLRDALSNKTIDFIEADIVLGSIIGTDKTKKIPVMAHPPATTSDLALEKFLKIVQEAATKNVKLDFKSSEAFEASLDLLKDFFDNLTEPISVWLNADILPGPGARNNPGVNASLFLTASATRFPYATVSVGWTTKWSQTDNKYLSEDIDRMTEELNKHCVVSQPVTFAVRAAYAGNSVEALTNLIKSSTEGTTLTIWNSSPNDIVDMEAVDSLINAVGKDKVYLDLSPFINTGSDGSQLLSDRHRYFYCCHATLLYDYSVRNWCLIPVYICRIYYEPVSTHTSSSDA</sequence>
<evidence type="ECO:0000313" key="4">
    <source>
        <dbReference type="Proteomes" id="UP000466442"/>
    </source>
</evidence>
<evidence type="ECO:0000313" key="3">
    <source>
        <dbReference type="EMBL" id="KAF6210153.1"/>
    </source>
</evidence>
<comment type="caution">
    <text evidence="3">The sequence shown here is derived from an EMBL/GenBank/DDBJ whole genome shotgun (WGS) entry which is preliminary data.</text>
</comment>
<comment type="similarity">
    <text evidence="1">Belongs to the menorin family.</text>
</comment>
<reference evidence="3" key="1">
    <citation type="journal article" date="2021" name="Mol. Ecol. Resour.">
        <title>Apolygus lucorum genome provides insights into omnivorousness and mesophyll feeding.</title>
        <authorList>
            <person name="Liu Y."/>
            <person name="Liu H."/>
            <person name="Wang H."/>
            <person name="Huang T."/>
            <person name="Liu B."/>
            <person name="Yang B."/>
            <person name="Yin L."/>
            <person name="Li B."/>
            <person name="Zhang Y."/>
            <person name="Zhang S."/>
            <person name="Jiang F."/>
            <person name="Zhang X."/>
            <person name="Ren Y."/>
            <person name="Wang B."/>
            <person name="Wang S."/>
            <person name="Lu Y."/>
            <person name="Wu K."/>
            <person name="Fan W."/>
            <person name="Wang G."/>
        </authorList>
    </citation>
    <scope>NUCLEOTIDE SEQUENCE</scope>
    <source>
        <strain evidence="3">12Hb</strain>
    </source>
</reference>
<accession>A0A8S9XMI1</accession>
<protein>
    <recommendedName>
        <fullName evidence="2">Menorin-like domain-containing protein</fullName>
    </recommendedName>
</protein>
<dbReference type="OrthoDB" id="413402at2759"/>
<dbReference type="PANTHER" id="PTHR21184">
    <property type="entry name" value="MENORIN (DENDRITIC BRANCHING PROTEIN)"/>
    <property type="match status" value="1"/>
</dbReference>
<proteinExistence type="inferred from homology"/>
<keyword evidence="4" id="KW-1185">Reference proteome</keyword>
<dbReference type="Proteomes" id="UP000466442">
    <property type="component" value="Linkage Group LG5"/>
</dbReference>
<dbReference type="PANTHER" id="PTHR21184:SF6">
    <property type="entry name" value="CONSERVED PLASMA MEMBRANE PROTEIN"/>
    <property type="match status" value="1"/>
</dbReference>
<gene>
    <name evidence="3" type="ORF">GE061_013255</name>
</gene>
<feature type="domain" description="Menorin-like" evidence="2">
    <location>
        <begin position="73"/>
        <end position="314"/>
    </location>
</feature>
<dbReference type="GO" id="GO:0005615">
    <property type="term" value="C:extracellular space"/>
    <property type="evidence" value="ECO:0007669"/>
    <property type="project" value="TreeGrafter"/>
</dbReference>
<dbReference type="Pfam" id="PF10223">
    <property type="entry name" value="Menorin_N"/>
    <property type="match status" value="1"/>
</dbReference>
<evidence type="ECO:0000256" key="1">
    <source>
        <dbReference type="ARBA" id="ARBA00044953"/>
    </source>
</evidence>
<dbReference type="InterPro" id="IPR019356">
    <property type="entry name" value="Menorin_dom"/>
</dbReference>
<dbReference type="EMBL" id="WIXP02000005">
    <property type="protein sequence ID" value="KAF6210153.1"/>
    <property type="molecule type" value="Genomic_DNA"/>
</dbReference>
<dbReference type="AlphaFoldDB" id="A0A8S9XMI1"/>
<organism evidence="3 4">
    <name type="scientific">Apolygus lucorum</name>
    <name type="common">Small green plant bug</name>
    <name type="synonym">Lygocoris lucorum</name>
    <dbReference type="NCBI Taxonomy" id="248454"/>
    <lineage>
        <taxon>Eukaryota</taxon>
        <taxon>Metazoa</taxon>
        <taxon>Ecdysozoa</taxon>
        <taxon>Arthropoda</taxon>
        <taxon>Hexapoda</taxon>
        <taxon>Insecta</taxon>
        <taxon>Pterygota</taxon>
        <taxon>Neoptera</taxon>
        <taxon>Paraneoptera</taxon>
        <taxon>Hemiptera</taxon>
        <taxon>Heteroptera</taxon>
        <taxon>Panheteroptera</taxon>
        <taxon>Cimicomorpha</taxon>
        <taxon>Miridae</taxon>
        <taxon>Mirini</taxon>
        <taxon>Apolygus</taxon>
    </lineage>
</organism>
<evidence type="ECO:0000259" key="2">
    <source>
        <dbReference type="Pfam" id="PF10223"/>
    </source>
</evidence>
<name>A0A8S9XMI1_APOLU</name>